<sequence>MPSEIVRKLENKERPMGRERREVIRLVVGEILAIFPTPGKKPLSEIAREIVSAYPQSFRDVIEDQVVGSGYDSITKQLQSRIDNLNRGKTSLYLKRQASSTSEGEDLLTKTMTLDTYGCINWQPQRLPPGETVETQKCIQEELKAMHRNASKEVKSIEKKLVATFYTQRSNIITGMETNVLVRVAISI</sequence>
<organism evidence="1 2">
    <name type="scientific">Muraenolepis orangiensis</name>
    <name type="common">Patagonian moray cod</name>
    <dbReference type="NCBI Taxonomy" id="630683"/>
    <lineage>
        <taxon>Eukaryota</taxon>
        <taxon>Metazoa</taxon>
        <taxon>Chordata</taxon>
        <taxon>Craniata</taxon>
        <taxon>Vertebrata</taxon>
        <taxon>Euteleostomi</taxon>
        <taxon>Actinopterygii</taxon>
        <taxon>Neopterygii</taxon>
        <taxon>Teleostei</taxon>
        <taxon>Neoteleostei</taxon>
        <taxon>Acanthomorphata</taxon>
        <taxon>Zeiogadaria</taxon>
        <taxon>Gadariae</taxon>
        <taxon>Gadiformes</taxon>
        <taxon>Muraenolepidoidei</taxon>
        <taxon>Muraenolepididae</taxon>
        <taxon>Muraenolepis</taxon>
    </lineage>
</organism>
<dbReference type="PANTHER" id="PTHR31025:SF22">
    <property type="entry name" value="IP13529P"/>
    <property type="match status" value="1"/>
</dbReference>
<reference evidence="1" key="1">
    <citation type="submission" date="2022-07" db="EMBL/GenBank/DDBJ databases">
        <title>Chromosome-level genome of Muraenolepis orangiensis.</title>
        <authorList>
            <person name="Kim J."/>
        </authorList>
    </citation>
    <scope>NUCLEOTIDE SEQUENCE</scope>
    <source>
        <strain evidence="1">KU_S4_2022</strain>
        <tissue evidence="1">Muscle</tissue>
    </source>
</reference>
<protein>
    <submittedName>
        <fullName evidence="1">Uncharacterized protein</fullName>
    </submittedName>
</protein>
<evidence type="ECO:0000313" key="1">
    <source>
        <dbReference type="EMBL" id="KAJ3601494.1"/>
    </source>
</evidence>
<comment type="caution">
    <text evidence="1">The sequence shown here is derived from an EMBL/GenBank/DDBJ whole genome shotgun (WGS) entry which is preliminary data.</text>
</comment>
<proteinExistence type="predicted"/>
<gene>
    <name evidence="1" type="ORF">NHX12_032462</name>
</gene>
<dbReference type="OrthoDB" id="8838209at2759"/>
<dbReference type="EMBL" id="JANIIK010000047">
    <property type="protein sequence ID" value="KAJ3601494.1"/>
    <property type="molecule type" value="Genomic_DNA"/>
</dbReference>
<dbReference type="Proteomes" id="UP001148018">
    <property type="component" value="Unassembled WGS sequence"/>
</dbReference>
<dbReference type="PANTHER" id="PTHR31025">
    <property type="entry name" value="SI:CH211-196P9.1-RELATED"/>
    <property type="match status" value="1"/>
</dbReference>
<dbReference type="AlphaFoldDB" id="A0A9Q0IJW2"/>
<evidence type="ECO:0000313" key="2">
    <source>
        <dbReference type="Proteomes" id="UP001148018"/>
    </source>
</evidence>
<keyword evidence="2" id="KW-1185">Reference proteome</keyword>
<accession>A0A9Q0IJW2</accession>
<name>A0A9Q0IJW2_9TELE</name>